<organism evidence="1 2">
    <name type="scientific">Novosphingobium aerophilum</name>
    <dbReference type="NCBI Taxonomy" id="2839843"/>
    <lineage>
        <taxon>Bacteria</taxon>
        <taxon>Pseudomonadati</taxon>
        <taxon>Pseudomonadota</taxon>
        <taxon>Alphaproteobacteria</taxon>
        <taxon>Sphingomonadales</taxon>
        <taxon>Sphingomonadaceae</taxon>
        <taxon>Novosphingobium</taxon>
    </lineage>
</organism>
<name>A0A7X1F9F0_9SPHN</name>
<gene>
    <name evidence="1" type="ORF">H7F49_14090</name>
</gene>
<proteinExistence type="predicted"/>
<comment type="caution">
    <text evidence="1">The sequence shown here is derived from an EMBL/GenBank/DDBJ whole genome shotgun (WGS) entry which is preliminary data.</text>
</comment>
<dbReference type="EMBL" id="JACLAU010000027">
    <property type="protein sequence ID" value="MBC2652826.1"/>
    <property type="molecule type" value="Genomic_DNA"/>
</dbReference>
<evidence type="ECO:0000313" key="1">
    <source>
        <dbReference type="EMBL" id="MBC2652826.1"/>
    </source>
</evidence>
<accession>A0A7X1F9F0</accession>
<keyword evidence="2" id="KW-1185">Reference proteome</keyword>
<reference evidence="1 2" key="1">
    <citation type="submission" date="2020-08" db="EMBL/GenBank/DDBJ databases">
        <title>The genome sequence of Novosphingobium flavum 4Y4.</title>
        <authorList>
            <person name="Liu Y."/>
        </authorList>
    </citation>
    <scope>NUCLEOTIDE SEQUENCE [LARGE SCALE GENOMIC DNA]</scope>
    <source>
        <strain evidence="1 2">4Y4</strain>
    </source>
</reference>
<protein>
    <submittedName>
        <fullName evidence="1">Uncharacterized protein</fullName>
    </submittedName>
</protein>
<sequence length="67" mass="7114">MSGERTEKAFARIDQALGRIAAAASRAEAAAVARARHNDRLKQAIAETLRDLDALIHASDYGEGHGA</sequence>
<evidence type="ECO:0000313" key="2">
    <source>
        <dbReference type="Proteomes" id="UP000520156"/>
    </source>
</evidence>
<dbReference type="Proteomes" id="UP000520156">
    <property type="component" value="Unassembled WGS sequence"/>
</dbReference>
<dbReference type="AlphaFoldDB" id="A0A7X1F9F0"/>
<dbReference type="RefSeq" id="WP_185684216.1">
    <property type="nucleotide sequence ID" value="NZ_JACLAU010000027.1"/>
</dbReference>